<accession>A0A2T0LJ87</accession>
<dbReference type="OrthoDB" id="9810913at2"/>
<evidence type="ECO:0000256" key="1">
    <source>
        <dbReference type="PIRSR" id="PIRSR000390-1"/>
    </source>
</evidence>
<sequence>MSRLALLGGRPVREKPFPRWPVFGEEEEQALIEVLRSGKWGALDGDRVKRFQERFAAFQEAKFGVCVVNGTVALEVALRAAGVEPGDEVIVPAYTFIATATSCLAVGARPVFADVDPETMQIDPRDASEKVTERTRAIIPVHLGGHPADMDAIGELARKRNLMVIEDAAQAHGAAWRQRRVGAIGHLGAFSFQSSKNMTAGEGGIVLSNDERLADAAWSIHNVGRVRKGEWYQHERIGWNLRMTEFQAAVLLCQLERMEEMIRLREKNAAALSRLIEGVPGIRPVGRDPRVTTHAWHLYLFRYDRQAFSGLPKESFVRALQAEGIPVSPGYVPLNRNRAIRRELAKRFGVGEEAVPPCPEAERAGDEEVLWFPQRVLLGSPRDLASVAEAMDKVRRHARDLVRASAI</sequence>
<name>A0A2T0LJ87_9BACL</name>
<dbReference type="Gene3D" id="3.40.640.10">
    <property type="entry name" value="Type I PLP-dependent aspartate aminotransferase-like (Major domain)"/>
    <property type="match status" value="1"/>
</dbReference>
<dbReference type="PANTHER" id="PTHR30244:SF34">
    <property type="entry name" value="DTDP-4-AMINO-4,6-DIDEOXYGALACTOSE TRANSAMINASE"/>
    <property type="match status" value="1"/>
</dbReference>
<dbReference type="InterPro" id="IPR015424">
    <property type="entry name" value="PyrdxlP-dep_Trfase"/>
</dbReference>
<keyword evidence="2 3" id="KW-0663">Pyridoxal phosphate</keyword>
<protein>
    <submittedName>
        <fullName evidence="4">dTDP-4-amino-4,6-dideoxygalactose transaminase</fullName>
    </submittedName>
</protein>
<dbReference type="RefSeq" id="WP_106343536.1">
    <property type="nucleotide sequence ID" value="NZ_PVNE01000001.1"/>
</dbReference>
<dbReference type="EMBL" id="PVNE01000001">
    <property type="protein sequence ID" value="PRX42581.1"/>
    <property type="molecule type" value="Genomic_DNA"/>
</dbReference>
<dbReference type="SUPFAM" id="SSF53383">
    <property type="entry name" value="PLP-dependent transferases"/>
    <property type="match status" value="1"/>
</dbReference>
<dbReference type="GO" id="GO:0008483">
    <property type="term" value="F:transaminase activity"/>
    <property type="evidence" value="ECO:0007669"/>
    <property type="project" value="TreeGrafter"/>
</dbReference>
<dbReference type="InterPro" id="IPR015421">
    <property type="entry name" value="PyrdxlP-dep_Trfase_major"/>
</dbReference>
<feature type="active site" description="Proton acceptor" evidence="1">
    <location>
        <position position="196"/>
    </location>
</feature>
<dbReference type="InterPro" id="IPR015422">
    <property type="entry name" value="PyrdxlP-dep_Trfase_small"/>
</dbReference>
<dbReference type="Pfam" id="PF01041">
    <property type="entry name" value="DegT_DnrJ_EryC1"/>
    <property type="match status" value="1"/>
</dbReference>
<evidence type="ECO:0000256" key="2">
    <source>
        <dbReference type="PIRSR" id="PIRSR000390-2"/>
    </source>
</evidence>
<dbReference type="PIRSF" id="PIRSF000390">
    <property type="entry name" value="PLP_StrS"/>
    <property type="match status" value="1"/>
</dbReference>
<dbReference type="Gene3D" id="3.90.1150.10">
    <property type="entry name" value="Aspartate Aminotransferase, domain 1"/>
    <property type="match status" value="1"/>
</dbReference>
<feature type="modified residue" description="N6-(pyridoxal phosphate)lysine" evidence="2">
    <location>
        <position position="196"/>
    </location>
</feature>
<evidence type="ECO:0000313" key="4">
    <source>
        <dbReference type="EMBL" id="PRX42581.1"/>
    </source>
</evidence>
<comment type="similarity">
    <text evidence="3">Belongs to the DegT/DnrJ/EryC1 family.</text>
</comment>
<organism evidence="4 5">
    <name type="scientific">Planifilum fimeticola</name>
    <dbReference type="NCBI Taxonomy" id="201975"/>
    <lineage>
        <taxon>Bacteria</taxon>
        <taxon>Bacillati</taxon>
        <taxon>Bacillota</taxon>
        <taxon>Bacilli</taxon>
        <taxon>Bacillales</taxon>
        <taxon>Thermoactinomycetaceae</taxon>
        <taxon>Planifilum</taxon>
    </lineage>
</organism>
<keyword evidence="5" id="KW-1185">Reference proteome</keyword>
<evidence type="ECO:0000256" key="3">
    <source>
        <dbReference type="RuleBase" id="RU004508"/>
    </source>
</evidence>
<evidence type="ECO:0000313" key="5">
    <source>
        <dbReference type="Proteomes" id="UP000237797"/>
    </source>
</evidence>
<dbReference type="GO" id="GO:0030170">
    <property type="term" value="F:pyridoxal phosphate binding"/>
    <property type="evidence" value="ECO:0007669"/>
    <property type="project" value="TreeGrafter"/>
</dbReference>
<dbReference type="GO" id="GO:0000271">
    <property type="term" value="P:polysaccharide biosynthetic process"/>
    <property type="evidence" value="ECO:0007669"/>
    <property type="project" value="TreeGrafter"/>
</dbReference>
<dbReference type="PANTHER" id="PTHR30244">
    <property type="entry name" value="TRANSAMINASE"/>
    <property type="match status" value="1"/>
</dbReference>
<reference evidence="4 5" key="1">
    <citation type="submission" date="2018-03" db="EMBL/GenBank/DDBJ databases">
        <title>Genomic Encyclopedia of Archaeal and Bacterial Type Strains, Phase II (KMG-II): from individual species to whole genera.</title>
        <authorList>
            <person name="Goeker M."/>
        </authorList>
    </citation>
    <scope>NUCLEOTIDE SEQUENCE [LARGE SCALE GENOMIC DNA]</scope>
    <source>
        <strain evidence="4 5">DSM 44946</strain>
    </source>
</reference>
<comment type="caution">
    <text evidence="4">The sequence shown here is derived from an EMBL/GenBank/DDBJ whole genome shotgun (WGS) entry which is preliminary data.</text>
</comment>
<gene>
    <name evidence="4" type="ORF">CLV97_10169</name>
</gene>
<dbReference type="InterPro" id="IPR000653">
    <property type="entry name" value="DegT/StrS_aminotransferase"/>
</dbReference>
<proteinExistence type="inferred from homology"/>
<dbReference type="CDD" id="cd00616">
    <property type="entry name" value="AHBA_syn"/>
    <property type="match status" value="1"/>
</dbReference>
<dbReference type="AlphaFoldDB" id="A0A2T0LJ87"/>
<dbReference type="Proteomes" id="UP000237797">
    <property type="component" value="Unassembled WGS sequence"/>
</dbReference>